<evidence type="ECO:0000259" key="1">
    <source>
        <dbReference type="Pfam" id="PF08239"/>
    </source>
</evidence>
<evidence type="ECO:0000313" key="3">
    <source>
        <dbReference type="Proteomes" id="UP000318833"/>
    </source>
</evidence>
<dbReference type="Gene3D" id="2.30.30.40">
    <property type="entry name" value="SH3 Domains"/>
    <property type="match status" value="1"/>
</dbReference>
<dbReference type="Pfam" id="PF08239">
    <property type="entry name" value="SH3_3"/>
    <property type="match status" value="1"/>
</dbReference>
<protein>
    <submittedName>
        <fullName evidence="2">SH3 domain-containing protein</fullName>
    </submittedName>
</protein>
<dbReference type="InterPro" id="IPR003646">
    <property type="entry name" value="SH3-like_bac-type"/>
</dbReference>
<dbReference type="RefSeq" id="WP_143917496.1">
    <property type="nucleotide sequence ID" value="NZ_CANMIK010000001.1"/>
</dbReference>
<reference evidence="2 3" key="1">
    <citation type="submission" date="2019-07" db="EMBL/GenBank/DDBJ databases">
        <title>The draft genome sequence of Aquimarina algiphila M91.</title>
        <authorList>
            <person name="Meng X."/>
        </authorList>
    </citation>
    <scope>NUCLEOTIDE SEQUENCE [LARGE SCALE GENOMIC DNA]</scope>
    <source>
        <strain evidence="2 3">M91</strain>
    </source>
</reference>
<accession>A0A554VGR6</accession>
<dbReference type="AlphaFoldDB" id="A0A554VGR6"/>
<evidence type="ECO:0000313" key="2">
    <source>
        <dbReference type="EMBL" id="TSE06613.1"/>
    </source>
</evidence>
<comment type="caution">
    <text evidence="2">The sequence shown here is derived from an EMBL/GenBank/DDBJ whole genome shotgun (WGS) entry which is preliminary data.</text>
</comment>
<name>A0A554VGR6_9FLAO</name>
<keyword evidence="3" id="KW-1185">Reference proteome</keyword>
<proteinExistence type="predicted"/>
<feature type="domain" description="SH3b" evidence="1">
    <location>
        <begin position="44"/>
        <end position="91"/>
    </location>
</feature>
<gene>
    <name evidence="2" type="ORF">FOF46_18575</name>
</gene>
<dbReference type="OrthoDB" id="695178at2"/>
<organism evidence="2 3">
    <name type="scientific">Aquimarina algiphila</name>
    <dbReference type="NCBI Taxonomy" id="2047982"/>
    <lineage>
        <taxon>Bacteria</taxon>
        <taxon>Pseudomonadati</taxon>
        <taxon>Bacteroidota</taxon>
        <taxon>Flavobacteriia</taxon>
        <taxon>Flavobacteriales</taxon>
        <taxon>Flavobacteriaceae</taxon>
        <taxon>Aquimarina</taxon>
    </lineage>
</organism>
<dbReference type="EMBL" id="VLNR01000043">
    <property type="protein sequence ID" value="TSE06613.1"/>
    <property type="molecule type" value="Genomic_DNA"/>
</dbReference>
<sequence>MIENNSFIIEKKGKKVTIVFFALFLFGYLGFGQKQWIVSPTELYTAYDTNKKAIGVLLRGAVVEVLSTEQSLWTKVKVDNGMIGFVDSAFIRKALNASDHYLLSPSPIIENDGHYGSPHLFVQVASLRIRELPSPDAKIVSYFTMGEVAAVDFYPYDPNAWVNVDKGFIQQKYLGARPKLENLYHQFDTISLANRNGRKKIAERLVEFAWNSSGSKVPALERFLSVAEELGDKKKIGYAKLQIQIAKGLTQTLDYKELEAIGKSEETYIKINGIQFPNYTEVTYSEMLEVLGEPIKIIEGEDDCCYSGNQSYCYDHAEFVVDKQKNLAEIVWIGFKGKGNVFVINGTPIDKNTTEEEFVNLASRWVYYNGKYPNKYDLPFFDYYNIITRCAFS</sequence>
<dbReference type="Proteomes" id="UP000318833">
    <property type="component" value="Unassembled WGS sequence"/>
</dbReference>